<dbReference type="PANTHER" id="PTHR30576">
    <property type="entry name" value="COLANIC BIOSYNTHESIS UDP-GLUCOSE LIPID CARRIER TRANSFERASE"/>
    <property type="match status" value="1"/>
</dbReference>
<sequence>MFRIGRFISTSEERVDEYSRTQRPSEVDKKRVSTPPPWRGNSLWLQGLPCGLIPFIFVLFCLILLLPILVLVSILIKITSVGPIFFTSQRVGKNGKVFTFYKFRTMKKDAEKNGPQLVRGDDPSITKLGKFLRFTYLDELPQLFNILKGEMNFVGPRPEVPYFHRQFSSEVKNWQNRLAVKPGITGWAQIHRATSFEPEKKLFYDLEYICKKSIWFDSKIILLTFWFVVKKF</sequence>
<dbReference type="PANTHER" id="PTHR30576:SF0">
    <property type="entry name" value="UNDECAPRENYL-PHOSPHATE N-ACETYLGALACTOSAMINYL 1-PHOSPHATE TRANSFERASE-RELATED"/>
    <property type="match status" value="1"/>
</dbReference>
<evidence type="ECO:0000313" key="4">
    <source>
        <dbReference type="EMBL" id="TSC93064.1"/>
    </source>
</evidence>
<dbReference type="Proteomes" id="UP000315689">
    <property type="component" value="Unassembled WGS sequence"/>
</dbReference>
<dbReference type="InterPro" id="IPR003362">
    <property type="entry name" value="Bact_transf"/>
</dbReference>
<keyword evidence="2" id="KW-1133">Transmembrane helix</keyword>
<keyword evidence="2" id="KW-0812">Transmembrane</keyword>
<dbReference type="AlphaFoldDB" id="A0A554LJP0"/>
<proteinExistence type="inferred from homology"/>
<feature type="transmembrane region" description="Helical" evidence="2">
    <location>
        <begin position="52"/>
        <end position="76"/>
    </location>
</feature>
<accession>A0A554LJP0</accession>
<dbReference type="GO" id="GO:0016780">
    <property type="term" value="F:phosphotransferase activity, for other substituted phosphate groups"/>
    <property type="evidence" value="ECO:0007669"/>
    <property type="project" value="TreeGrafter"/>
</dbReference>
<evidence type="ECO:0000256" key="2">
    <source>
        <dbReference type="SAM" id="Phobius"/>
    </source>
</evidence>
<evidence type="ECO:0000256" key="1">
    <source>
        <dbReference type="ARBA" id="ARBA00006464"/>
    </source>
</evidence>
<feature type="domain" description="Bacterial sugar transferase" evidence="3">
    <location>
        <begin position="55"/>
        <end position="229"/>
    </location>
</feature>
<comment type="similarity">
    <text evidence="1">Belongs to the bacterial sugar transferase family.</text>
</comment>
<dbReference type="Pfam" id="PF02397">
    <property type="entry name" value="Bac_transf"/>
    <property type="match status" value="1"/>
</dbReference>
<evidence type="ECO:0000259" key="3">
    <source>
        <dbReference type="Pfam" id="PF02397"/>
    </source>
</evidence>
<evidence type="ECO:0000313" key="5">
    <source>
        <dbReference type="Proteomes" id="UP000315689"/>
    </source>
</evidence>
<gene>
    <name evidence="4" type="ORF">CEN89_304</name>
</gene>
<keyword evidence="2" id="KW-0472">Membrane</keyword>
<name>A0A554LJP0_9BACT</name>
<comment type="caution">
    <text evidence="4">The sequence shown here is derived from an EMBL/GenBank/DDBJ whole genome shotgun (WGS) entry which is preliminary data.</text>
</comment>
<organism evidence="4 5">
    <name type="scientific">Candidatus Berkelbacteria bacterium Licking1014_7</name>
    <dbReference type="NCBI Taxonomy" id="2017147"/>
    <lineage>
        <taxon>Bacteria</taxon>
        <taxon>Candidatus Berkelbacteria</taxon>
    </lineage>
</organism>
<protein>
    <submittedName>
        <fullName evidence="4">Glycosyl transferase</fullName>
    </submittedName>
</protein>
<reference evidence="4 5" key="1">
    <citation type="submission" date="2017-07" db="EMBL/GenBank/DDBJ databases">
        <title>Mechanisms for carbon and nitrogen cycling indicate functional differentiation within the Candidate Phyla Radiation.</title>
        <authorList>
            <person name="Danczak R.E."/>
            <person name="Johnston M.D."/>
            <person name="Kenah C."/>
            <person name="Slattery M."/>
            <person name="Wrighton K.C."/>
            <person name="Wilkins M.J."/>
        </authorList>
    </citation>
    <scope>NUCLEOTIDE SEQUENCE [LARGE SCALE GENOMIC DNA]</scope>
    <source>
        <strain evidence="4">Licking1014_7</strain>
    </source>
</reference>
<keyword evidence="4" id="KW-0808">Transferase</keyword>
<dbReference type="EMBL" id="VMGK01000008">
    <property type="protein sequence ID" value="TSC93064.1"/>
    <property type="molecule type" value="Genomic_DNA"/>
</dbReference>